<dbReference type="SUPFAM" id="SSF47144">
    <property type="entry name" value="HSC20 (HSCB), C-terminal oligomerisation domain"/>
    <property type="match status" value="1"/>
</dbReference>
<keyword evidence="6" id="KW-0143">Chaperone</keyword>
<dbReference type="SUPFAM" id="SSF46565">
    <property type="entry name" value="Chaperone J-domain"/>
    <property type="match status" value="1"/>
</dbReference>
<evidence type="ECO:0000313" key="8">
    <source>
        <dbReference type="EMBL" id="KAK8942905.1"/>
    </source>
</evidence>
<reference evidence="8 9" key="1">
    <citation type="journal article" date="2022" name="Nat. Plants">
        <title>Genomes of leafy and leafless Platanthera orchids illuminate the evolution of mycoheterotrophy.</title>
        <authorList>
            <person name="Li M.H."/>
            <person name="Liu K.W."/>
            <person name="Li Z."/>
            <person name="Lu H.C."/>
            <person name="Ye Q.L."/>
            <person name="Zhang D."/>
            <person name="Wang J.Y."/>
            <person name="Li Y.F."/>
            <person name="Zhong Z.M."/>
            <person name="Liu X."/>
            <person name="Yu X."/>
            <person name="Liu D.K."/>
            <person name="Tu X.D."/>
            <person name="Liu B."/>
            <person name="Hao Y."/>
            <person name="Liao X.Y."/>
            <person name="Jiang Y.T."/>
            <person name="Sun W.H."/>
            <person name="Chen J."/>
            <person name="Chen Y.Q."/>
            <person name="Ai Y."/>
            <person name="Zhai J.W."/>
            <person name="Wu S.S."/>
            <person name="Zhou Z."/>
            <person name="Hsiao Y.Y."/>
            <person name="Wu W.L."/>
            <person name="Chen Y.Y."/>
            <person name="Lin Y.F."/>
            <person name="Hsu J.L."/>
            <person name="Li C.Y."/>
            <person name="Wang Z.W."/>
            <person name="Zhao X."/>
            <person name="Zhong W.Y."/>
            <person name="Ma X.K."/>
            <person name="Ma L."/>
            <person name="Huang J."/>
            <person name="Chen G.Z."/>
            <person name="Huang M.Z."/>
            <person name="Huang L."/>
            <person name="Peng D.H."/>
            <person name="Luo Y.B."/>
            <person name="Zou S.Q."/>
            <person name="Chen S.P."/>
            <person name="Lan S."/>
            <person name="Tsai W.C."/>
            <person name="Van de Peer Y."/>
            <person name="Liu Z.J."/>
        </authorList>
    </citation>
    <scope>NUCLEOTIDE SEQUENCE [LARGE SCALE GENOMIC DNA]</scope>
    <source>
        <strain evidence="8">Lor287</strain>
    </source>
</reference>
<evidence type="ECO:0000256" key="5">
    <source>
        <dbReference type="ARBA" id="ARBA00023128"/>
    </source>
</evidence>
<evidence type="ECO:0000256" key="1">
    <source>
        <dbReference type="ARBA" id="ARBA00004173"/>
    </source>
</evidence>
<dbReference type="InterPro" id="IPR036869">
    <property type="entry name" value="J_dom_sf"/>
</dbReference>
<keyword evidence="5" id="KW-0496">Mitochondrion</keyword>
<comment type="caution">
    <text evidence="8">The sequence shown here is derived from an EMBL/GenBank/DDBJ whole genome shotgun (WGS) entry which is preliminary data.</text>
</comment>
<dbReference type="Proteomes" id="UP001418222">
    <property type="component" value="Unassembled WGS sequence"/>
</dbReference>
<dbReference type="GO" id="GO:0051259">
    <property type="term" value="P:protein complex oligomerization"/>
    <property type="evidence" value="ECO:0007669"/>
    <property type="project" value="InterPro"/>
</dbReference>
<evidence type="ECO:0000256" key="4">
    <source>
        <dbReference type="ARBA" id="ARBA00022490"/>
    </source>
</evidence>
<dbReference type="FunFam" id="1.20.1280.20:FF:000002">
    <property type="entry name" value="HscB mitochondrial iron-sulfur cluster co-chaperone"/>
    <property type="match status" value="1"/>
</dbReference>
<keyword evidence="9" id="KW-1185">Reference proteome</keyword>
<gene>
    <name evidence="8" type="ORF">KSP39_PZI009072</name>
</gene>
<accession>A0AAP0BKL8</accession>
<evidence type="ECO:0000256" key="3">
    <source>
        <dbReference type="ARBA" id="ARBA00010476"/>
    </source>
</evidence>
<dbReference type="EMBL" id="JBBWWQ010000007">
    <property type="protein sequence ID" value="KAK8942905.1"/>
    <property type="molecule type" value="Genomic_DNA"/>
</dbReference>
<dbReference type="CDD" id="cd06257">
    <property type="entry name" value="DnaJ"/>
    <property type="match status" value="1"/>
</dbReference>
<dbReference type="AlphaFoldDB" id="A0AAP0BKL8"/>
<dbReference type="InterPro" id="IPR009073">
    <property type="entry name" value="HscB_oligo_C"/>
</dbReference>
<dbReference type="NCBIfam" id="TIGR00714">
    <property type="entry name" value="hscB"/>
    <property type="match status" value="1"/>
</dbReference>
<dbReference type="InterPro" id="IPR004640">
    <property type="entry name" value="HscB"/>
</dbReference>
<evidence type="ECO:0000259" key="7">
    <source>
        <dbReference type="PROSITE" id="PS50076"/>
    </source>
</evidence>
<dbReference type="GO" id="GO:0005739">
    <property type="term" value="C:mitochondrion"/>
    <property type="evidence" value="ECO:0007669"/>
    <property type="project" value="UniProtKB-SubCell"/>
</dbReference>
<dbReference type="InterPro" id="IPR001623">
    <property type="entry name" value="DnaJ_domain"/>
</dbReference>
<dbReference type="Gene3D" id="1.20.1280.20">
    <property type="entry name" value="HscB, C-terminal domain"/>
    <property type="match status" value="1"/>
</dbReference>
<dbReference type="GO" id="GO:0005783">
    <property type="term" value="C:endoplasmic reticulum"/>
    <property type="evidence" value="ECO:0007669"/>
    <property type="project" value="UniProtKB-ARBA"/>
</dbReference>
<evidence type="ECO:0000313" key="9">
    <source>
        <dbReference type="Proteomes" id="UP001418222"/>
    </source>
</evidence>
<feature type="domain" description="J" evidence="7">
    <location>
        <begin position="116"/>
        <end position="188"/>
    </location>
</feature>
<organism evidence="8 9">
    <name type="scientific">Platanthera zijinensis</name>
    <dbReference type="NCBI Taxonomy" id="2320716"/>
    <lineage>
        <taxon>Eukaryota</taxon>
        <taxon>Viridiplantae</taxon>
        <taxon>Streptophyta</taxon>
        <taxon>Embryophyta</taxon>
        <taxon>Tracheophyta</taxon>
        <taxon>Spermatophyta</taxon>
        <taxon>Magnoliopsida</taxon>
        <taxon>Liliopsida</taxon>
        <taxon>Asparagales</taxon>
        <taxon>Orchidaceae</taxon>
        <taxon>Orchidoideae</taxon>
        <taxon>Orchideae</taxon>
        <taxon>Orchidinae</taxon>
        <taxon>Platanthera</taxon>
    </lineage>
</organism>
<dbReference type="PROSITE" id="PS50076">
    <property type="entry name" value="DNAJ_2"/>
    <property type="match status" value="1"/>
</dbReference>
<dbReference type="PANTHER" id="PTHR14021">
    <property type="entry name" value="IRON-SULFUR CLUSTER CO-CHAPERONE PROTEIN HSCB"/>
    <property type="match status" value="1"/>
</dbReference>
<comment type="similarity">
    <text evidence="3">Belongs to the HscB family.</text>
</comment>
<dbReference type="Gene3D" id="1.10.287.110">
    <property type="entry name" value="DnaJ domain"/>
    <property type="match status" value="1"/>
</dbReference>
<protein>
    <recommendedName>
        <fullName evidence="7">J domain-containing protein</fullName>
    </recommendedName>
</protein>
<evidence type="ECO:0000256" key="6">
    <source>
        <dbReference type="ARBA" id="ARBA00023186"/>
    </source>
</evidence>
<dbReference type="GO" id="GO:0051087">
    <property type="term" value="F:protein-folding chaperone binding"/>
    <property type="evidence" value="ECO:0007669"/>
    <property type="project" value="InterPro"/>
</dbReference>
<keyword evidence="4" id="KW-0963">Cytoplasm</keyword>
<dbReference type="GO" id="GO:0001671">
    <property type="term" value="F:ATPase activator activity"/>
    <property type="evidence" value="ECO:0007669"/>
    <property type="project" value="InterPro"/>
</dbReference>
<dbReference type="InterPro" id="IPR036386">
    <property type="entry name" value="HscB_C_sf"/>
</dbReference>
<dbReference type="FunFam" id="1.10.287.110:FF:000082">
    <property type="entry name" value="Iron-sulfur cluster co-chaperone protein HscB, mitochondrial"/>
    <property type="match status" value="1"/>
</dbReference>
<dbReference type="Pfam" id="PF07743">
    <property type="entry name" value="HSCB_C"/>
    <property type="match status" value="1"/>
</dbReference>
<dbReference type="SMART" id="SM00271">
    <property type="entry name" value="DnaJ"/>
    <property type="match status" value="1"/>
</dbReference>
<dbReference type="GO" id="GO:0044571">
    <property type="term" value="P:[2Fe-2S] cluster assembly"/>
    <property type="evidence" value="ECO:0007669"/>
    <property type="project" value="InterPro"/>
</dbReference>
<sequence>MWNRSKLYAAAKILNGALRPRPYLAQVFYPLPPPRRVCSEDSLFHRDSKIFDGSLHHFHLFRIARCTIYSGSPYSTSPGHGDGLVCWKCGEPAPLAGPFLSCVSCRAVQPVDSSVDYFQIFGQERRYELKGENLERIYKEWQKKLHPDLVHSKSEKEKSYADEQSARVIDAYRTLSEPLSRALYLLQLAGILVDEENTIGDPELLAEMMDVREAIEEASDQKTLKEIQSQIRRKHQEWSKSFKDAFDKRDFDFAIIATQRMRYYERAIEEIVKKL</sequence>
<name>A0AAP0BKL8_9ASPA</name>
<evidence type="ECO:0000256" key="2">
    <source>
        <dbReference type="ARBA" id="ARBA00004496"/>
    </source>
</evidence>
<proteinExistence type="inferred from homology"/>
<comment type="subcellular location">
    <subcellularLocation>
        <location evidence="2">Cytoplasm</location>
    </subcellularLocation>
    <subcellularLocation>
        <location evidence="1">Mitochondrion</location>
    </subcellularLocation>
</comment>
<dbReference type="PANTHER" id="PTHR14021:SF15">
    <property type="entry name" value="IRON-SULFUR CLUSTER CO-CHAPERONE PROTEIN HSCB"/>
    <property type="match status" value="1"/>
</dbReference>